<protein>
    <submittedName>
        <fullName evidence="5">Unnamed protein product</fullName>
    </submittedName>
</protein>
<keyword evidence="1" id="KW-0645">Protease</keyword>
<accession>A0A9W6YW40</accession>
<dbReference type="SMART" id="SM00720">
    <property type="entry name" value="calpain_III"/>
    <property type="match status" value="1"/>
</dbReference>
<reference evidence="5" key="1">
    <citation type="submission" date="2023-04" db="EMBL/GenBank/DDBJ databases">
        <title>Ambrosiozyma monospora NBRC 1965.</title>
        <authorList>
            <person name="Ichikawa N."/>
            <person name="Sato H."/>
            <person name="Tonouchi N."/>
        </authorList>
    </citation>
    <scope>NUCLEOTIDE SEQUENCE</scope>
    <source>
        <strain evidence="5">NBRC 1965</strain>
    </source>
</reference>
<keyword evidence="3" id="KW-0788">Thiol protease</keyword>
<feature type="domain" description="Peptidase C2 calpain" evidence="4">
    <location>
        <begin position="2"/>
        <end position="122"/>
    </location>
</feature>
<dbReference type="Gene3D" id="2.60.120.380">
    <property type="match status" value="1"/>
</dbReference>
<dbReference type="GO" id="GO:0006508">
    <property type="term" value="P:proteolysis"/>
    <property type="evidence" value="ECO:0007669"/>
    <property type="project" value="UniProtKB-KW"/>
</dbReference>
<evidence type="ECO:0000256" key="3">
    <source>
        <dbReference type="ARBA" id="ARBA00022807"/>
    </source>
</evidence>
<gene>
    <name evidence="5" type="ORF">Amon01_000278600</name>
</gene>
<keyword evidence="6" id="KW-1185">Reference proteome</keyword>
<dbReference type="PANTHER" id="PTHR46143">
    <property type="entry name" value="CALPAIN-7"/>
    <property type="match status" value="1"/>
</dbReference>
<dbReference type="SUPFAM" id="SSF49758">
    <property type="entry name" value="Calpain large subunit, middle domain (domain III)"/>
    <property type="match status" value="1"/>
</dbReference>
<dbReference type="InterPro" id="IPR051297">
    <property type="entry name" value="PalB/RIM13"/>
</dbReference>
<name>A0A9W6YW40_AMBMO</name>
<evidence type="ECO:0000313" key="5">
    <source>
        <dbReference type="EMBL" id="GMG23394.1"/>
    </source>
</evidence>
<dbReference type="OrthoDB" id="167576at2759"/>
<proteinExistence type="predicted"/>
<dbReference type="EMBL" id="BSXU01001068">
    <property type="protein sequence ID" value="GMG23394.1"/>
    <property type="molecule type" value="Genomic_DNA"/>
</dbReference>
<dbReference type="Pfam" id="PF01067">
    <property type="entry name" value="Calpain_III"/>
    <property type="match status" value="1"/>
</dbReference>
<dbReference type="Proteomes" id="UP001165063">
    <property type="component" value="Unassembled WGS sequence"/>
</dbReference>
<dbReference type="GO" id="GO:0004197">
    <property type="term" value="F:cysteine-type endopeptidase activity"/>
    <property type="evidence" value="ECO:0007669"/>
    <property type="project" value="TreeGrafter"/>
</dbReference>
<organism evidence="5 6">
    <name type="scientific">Ambrosiozyma monospora</name>
    <name type="common">Yeast</name>
    <name type="synonym">Endomycopsis monosporus</name>
    <dbReference type="NCBI Taxonomy" id="43982"/>
    <lineage>
        <taxon>Eukaryota</taxon>
        <taxon>Fungi</taxon>
        <taxon>Dikarya</taxon>
        <taxon>Ascomycota</taxon>
        <taxon>Saccharomycotina</taxon>
        <taxon>Pichiomycetes</taxon>
        <taxon>Pichiales</taxon>
        <taxon>Pichiaceae</taxon>
        <taxon>Ambrosiozyma</taxon>
    </lineage>
</organism>
<comment type="caution">
    <text evidence="5">The sequence shown here is derived from an EMBL/GenBank/DDBJ whole genome shotgun (WGS) entry which is preliminary data.</text>
</comment>
<evidence type="ECO:0000313" key="6">
    <source>
        <dbReference type="Proteomes" id="UP001165063"/>
    </source>
</evidence>
<sequence length="232" mass="26564">MQTGGNWLFETYNNNPQFEIEFNESQQQQTANLMVGLLSKRTIQLNISIFDNTHNKFKFLTDSATRLISYENEPSYDDGYQFIHLKDLNPGRKYLVIASTYKPNQLGEFQLMVNSNLKFTLYKVNSLESTSLFETSVDFNGTEYCFKVMRKSKLMIKLVQFKAQQLPVSVKLIKDGQVLEESQPTKQKQPFGVFLGGDGLYPVGIYTVQLKFASRDFGCKLSVFCSSPMTQV</sequence>
<dbReference type="InterPro" id="IPR036213">
    <property type="entry name" value="Calpain_III_sf"/>
</dbReference>
<dbReference type="PANTHER" id="PTHR46143:SF1">
    <property type="entry name" value="CALPAIN-7"/>
    <property type="match status" value="1"/>
</dbReference>
<evidence type="ECO:0000259" key="4">
    <source>
        <dbReference type="SMART" id="SM00720"/>
    </source>
</evidence>
<dbReference type="AlphaFoldDB" id="A0A9W6YW40"/>
<dbReference type="InterPro" id="IPR022683">
    <property type="entry name" value="Calpain_III"/>
</dbReference>
<keyword evidence="2" id="KW-0378">Hydrolase</keyword>
<evidence type="ECO:0000256" key="1">
    <source>
        <dbReference type="ARBA" id="ARBA00022670"/>
    </source>
</evidence>
<evidence type="ECO:0000256" key="2">
    <source>
        <dbReference type="ARBA" id="ARBA00022801"/>
    </source>
</evidence>
<dbReference type="InterPro" id="IPR022682">
    <property type="entry name" value="Calpain_domain_III"/>
</dbReference>